<dbReference type="InterPro" id="IPR001296">
    <property type="entry name" value="Glyco_trans_1"/>
</dbReference>
<dbReference type="PANTHER" id="PTHR12526:SF630">
    <property type="entry name" value="GLYCOSYLTRANSFERASE"/>
    <property type="match status" value="1"/>
</dbReference>
<reference evidence="2 3" key="1">
    <citation type="submission" date="2017-10" db="EMBL/GenBank/DDBJ databases">
        <title>Draft genome of two endophytic bacteria isolated from 'guarana' Paullinia cupana (Mart.) Ducke.</title>
        <authorList>
            <person name="Siqueira K.A."/>
            <person name="Liotti R.G."/>
            <person name="Mendes T.A."/>
            <person name="Soares M.A."/>
        </authorList>
    </citation>
    <scope>NUCLEOTIDE SEQUENCE [LARGE SCALE GENOMIC DNA]</scope>
    <source>
        <strain evidence="2 3">342</strain>
    </source>
</reference>
<keyword evidence="2" id="KW-0808">Transferase</keyword>
<dbReference type="Pfam" id="PF00534">
    <property type="entry name" value="Glycos_transf_1"/>
    <property type="match status" value="1"/>
</dbReference>
<evidence type="ECO:0000313" key="3">
    <source>
        <dbReference type="Proteomes" id="UP000239181"/>
    </source>
</evidence>
<dbReference type="Gene3D" id="3.40.50.2000">
    <property type="entry name" value="Glycogen Phosphorylase B"/>
    <property type="match status" value="3"/>
</dbReference>
<keyword evidence="3" id="KW-1185">Reference proteome</keyword>
<dbReference type="AlphaFoldDB" id="A0A2S9IIE1"/>
<organism evidence="2 3">
    <name type="scientific">Pantoea coffeiphila</name>
    <dbReference type="NCBI Taxonomy" id="1465635"/>
    <lineage>
        <taxon>Bacteria</taxon>
        <taxon>Pseudomonadati</taxon>
        <taxon>Pseudomonadota</taxon>
        <taxon>Gammaproteobacteria</taxon>
        <taxon>Enterobacterales</taxon>
        <taxon>Erwiniaceae</taxon>
        <taxon>Pantoea</taxon>
    </lineage>
</organism>
<dbReference type="PANTHER" id="PTHR12526">
    <property type="entry name" value="GLYCOSYLTRANSFERASE"/>
    <property type="match status" value="1"/>
</dbReference>
<evidence type="ECO:0000313" key="2">
    <source>
        <dbReference type="EMBL" id="PRD17547.1"/>
    </source>
</evidence>
<feature type="domain" description="Glycosyl transferase family 1" evidence="1">
    <location>
        <begin position="851"/>
        <end position="1012"/>
    </location>
</feature>
<accession>A0A2S9IIE1</accession>
<dbReference type="RefSeq" id="WP_105591145.1">
    <property type="nucleotide sequence ID" value="NZ_PDET01000001.1"/>
</dbReference>
<dbReference type="GO" id="GO:1901135">
    <property type="term" value="P:carbohydrate derivative metabolic process"/>
    <property type="evidence" value="ECO:0007669"/>
    <property type="project" value="UniProtKB-ARBA"/>
</dbReference>
<comment type="caution">
    <text evidence="2">The sequence shown here is derived from an EMBL/GenBank/DDBJ whole genome shotgun (WGS) entry which is preliminary data.</text>
</comment>
<name>A0A2S9IIE1_9GAMM</name>
<dbReference type="GO" id="GO:0016757">
    <property type="term" value="F:glycosyltransferase activity"/>
    <property type="evidence" value="ECO:0007669"/>
    <property type="project" value="InterPro"/>
</dbReference>
<dbReference type="Proteomes" id="UP000239181">
    <property type="component" value="Unassembled WGS sequence"/>
</dbReference>
<sequence length="1056" mass="119665">MSLSKLLQAARVSAESVTTTALPEGHPGWVLFFSLCHGNKRAHVHIASGNSFEQAWSEGAEALQKWSKKQSRKPLWLRVDVVDQVRAVSWEDLQREFGKTKRNYFGCGLSLDSQFTHAMLPQELCANAVLYEGNKNLATPNVINLASYGRQRFGQPLKWPQRDDETIWCFTTSGVFTDGTQTLPLENRGLNAGYRRIDNWQGEALPQVIDSATSFLAEQVKSSGEFYYGWFPCFDRPIDSYNALRHASSTYALLEGWEKSQQPQQMEAVERSLRYLTGKLIHTRKLPDGSDADFLVDTGNEIKLGGNAVCILAMAKYTELTGDERYLAQMERLANGIGFMQTDKKSFVHVLNFPSLSVKAEQRIIYYDGEAAFALMRLYGITRNPRWLEIVERAFDYFIENKHWQAHDHWLSYCVNELTLYRPEERYFKFGLDNVRDYLNFVLTRITTFPTLLELMMAAQKMIVRMAADERHAHLLFDFDLNKFYEALEFRARYLLNGFFWPELAMFFKNPERIVGSFFIRHHSFRVRIDDVEHYLSGYVAYHNYLRQPSHEQAAAVKASVAAKALAARGGPRKSGDPRVLFLCENLRNVGNGIEVATMRRVRLFKEYLGVVPTILISSFNPALEETTEAFKAAGKLPAETQVMSIYQWLSPLCDSKKLAPLAAIPQGVLLRSTGAKDAPLRVLQYALPGREGELSFEDYVDSRQRIVLRKHYTQRQQSSLLSSIEVGQPNGEKLSWRSDAAFVAAMAIMCLDPRTEWHFLVDKNRPWSEFIRLAPHLHCNGTLTSLFHSTHLLADGKLKAGYARVLDNEKNIDQLVVLTDGQHQALLNGGFPAQRLRTISNHIDNPQAAKKISKKASKNVVYMARYSEEKRHGLLLRVFEKVLKAVPDAQLHTWGVGPLRAGLIKQVQDKGLTQNIHINGFSADVEDIHRQACCAVLCSDQEGFSLFGLEALAYSTPLVSFNVDYGPRDLLSNFKAGVLVEDGNEQALADTLIDLLEHPGKLRTMRGAAARSAARFFTPVVAEKWQQWWDDMRQLAADREQQALPASQERAAIGQ</sequence>
<proteinExistence type="predicted"/>
<dbReference type="SUPFAM" id="SSF53756">
    <property type="entry name" value="UDP-Glycosyltransferase/glycogen phosphorylase"/>
    <property type="match status" value="1"/>
</dbReference>
<dbReference type="SUPFAM" id="SSF48208">
    <property type="entry name" value="Six-hairpin glycosidases"/>
    <property type="match status" value="1"/>
</dbReference>
<dbReference type="InterPro" id="IPR008928">
    <property type="entry name" value="6-hairpin_glycosidase_sf"/>
</dbReference>
<dbReference type="EMBL" id="PDET01000001">
    <property type="protein sequence ID" value="PRD17547.1"/>
    <property type="molecule type" value="Genomic_DNA"/>
</dbReference>
<dbReference type="OrthoDB" id="6515232at2"/>
<gene>
    <name evidence="2" type="ORF">CQW29_02675</name>
</gene>
<dbReference type="GO" id="GO:0005975">
    <property type="term" value="P:carbohydrate metabolic process"/>
    <property type="evidence" value="ECO:0007669"/>
    <property type="project" value="InterPro"/>
</dbReference>
<protein>
    <submittedName>
        <fullName evidence="2">Glycosyl transferase</fullName>
    </submittedName>
</protein>
<evidence type="ECO:0000259" key="1">
    <source>
        <dbReference type="Pfam" id="PF00534"/>
    </source>
</evidence>